<reference evidence="1" key="1">
    <citation type="submission" date="2022-11" db="EMBL/GenBank/DDBJ databases">
        <authorList>
            <person name="Vasilchenko N.G."/>
            <person name="Prazdnova E.V."/>
            <person name="Gorovtsov A.V."/>
            <person name="Chistyakov V.A."/>
            <person name="Pak M.L."/>
        </authorList>
    </citation>
    <scope>NUCLEOTIDE SEQUENCE</scope>
    <source>
        <strain evidence="1">R 4.5</strain>
    </source>
</reference>
<organism evidence="1 2">
    <name type="scientific">Paenibacillus polymyxa</name>
    <name type="common">Bacillus polymyxa</name>
    <dbReference type="NCBI Taxonomy" id="1406"/>
    <lineage>
        <taxon>Bacteria</taxon>
        <taxon>Bacillati</taxon>
        <taxon>Bacillota</taxon>
        <taxon>Bacilli</taxon>
        <taxon>Bacillales</taxon>
        <taxon>Paenibacillaceae</taxon>
        <taxon>Paenibacillus</taxon>
    </lineage>
</organism>
<gene>
    <name evidence="1" type="ORF">MF626_004775</name>
</gene>
<dbReference type="Proteomes" id="UP001055784">
    <property type="component" value="Chromosome"/>
</dbReference>
<accession>A0A0M1Q7I1</accession>
<sequence>MKRKHIYGVQREIGGSFRVPNIIDIEDSVVGSEPKIITWKKVKRRGGIPSQNWHVRLNEHRLGRGDGRL</sequence>
<protein>
    <submittedName>
        <fullName evidence="1">Uncharacterized protein</fullName>
    </submittedName>
</protein>
<proteinExistence type="predicted"/>
<dbReference type="RefSeq" id="WP_061831453.1">
    <property type="nucleotide sequence ID" value="NZ_CP015423.1"/>
</dbReference>
<evidence type="ECO:0000313" key="1">
    <source>
        <dbReference type="EMBL" id="URJ50326.1"/>
    </source>
</evidence>
<name>A0A0M1Q7I1_PAEPO</name>
<dbReference type="EMBL" id="CP097770">
    <property type="protein sequence ID" value="URJ50326.1"/>
    <property type="molecule type" value="Genomic_DNA"/>
</dbReference>
<evidence type="ECO:0000313" key="2">
    <source>
        <dbReference type="Proteomes" id="UP001055784"/>
    </source>
</evidence>
<dbReference type="AlphaFoldDB" id="A0A0M1Q7I1"/>